<protein>
    <submittedName>
        <fullName evidence="1">Uncharacterized protein</fullName>
    </submittedName>
</protein>
<dbReference type="AlphaFoldDB" id="A0A9Q0NH63"/>
<dbReference type="Proteomes" id="UP001151699">
    <property type="component" value="Chromosome A"/>
</dbReference>
<accession>A0A9Q0NH63</accession>
<name>A0A9Q0NH63_9DIPT</name>
<comment type="caution">
    <text evidence="1">The sequence shown here is derived from an EMBL/GenBank/DDBJ whole genome shotgun (WGS) entry which is preliminary data.</text>
</comment>
<evidence type="ECO:0000313" key="1">
    <source>
        <dbReference type="EMBL" id="KAJ6649872.1"/>
    </source>
</evidence>
<sequence>MSSNTQHLFRDLSLTPKVHSSNVVTVHYDKSVCKKSPEIHDLVRFQQAVMWKYIQTKDLHFKNMFESLTPQIEEKIRAFKKLK</sequence>
<organism evidence="1 2">
    <name type="scientific">Pseudolycoriella hygida</name>
    <dbReference type="NCBI Taxonomy" id="35572"/>
    <lineage>
        <taxon>Eukaryota</taxon>
        <taxon>Metazoa</taxon>
        <taxon>Ecdysozoa</taxon>
        <taxon>Arthropoda</taxon>
        <taxon>Hexapoda</taxon>
        <taxon>Insecta</taxon>
        <taxon>Pterygota</taxon>
        <taxon>Neoptera</taxon>
        <taxon>Endopterygota</taxon>
        <taxon>Diptera</taxon>
        <taxon>Nematocera</taxon>
        <taxon>Sciaroidea</taxon>
        <taxon>Sciaridae</taxon>
        <taxon>Pseudolycoriella</taxon>
    </lineage>
</organism>
<reference evidence="1" key="1">
    <citation type="submission" date="2022-07" db="EMBL/GenBank/DDBJ databases">
        <authorList>
            <person name="Trinca V."/>
            <person name="Uliana J.V.C."/>
            <person name="Torres T.T."/>
            <person name="Ward R.J."/>
            <person name="Monesi N."/>
        </authorList>
    </citation>
    <scope>NUCLEOTIDE SEQUENCE</scope>
    <source>
        <strain evidence="1">HSMRA1968</strain>
        <tissue evidence="1">Whole embryos</tissue>
    </source>
</reference>
<proteinExistence type="predicted"/>
<evidence type="ECO:0000313" key="2">
    <source>
        <dbReference type="Proteomes" id="UP001151699"/>
    </source>
</evidence>
<gene>
    <name evidence="1" type="ORF">Bhyg_05113</name>
</gene>
<keyword evidence="2" id="KW-1185">Reference proteome</keyword>
<dbReference type="EMBL" id="WJQU01000001">
    <property type="protein sequence ID" value="KAJ6649872.1"/>
    <property type="molecule type" value="Genomic_DNA"/>
</dbReference>